<keyword evidence="3" id="KW-1003">Cell membrane</keyword>
<dbReference type="PANTHER" id="PTHR11795">
    <property type="entry name" value="BRANCHED-CHAIN AMINO ACID TRANSPORT SYSTEM PERMEASE PROTEIN LIVH"/>
    <property type="match status" value="1"/>
</dbReference>
<evidence type="ECO:0000256" key="9">
    <source>
        <dbReference type="SAM" id="Phobius"/>
    </source>
</evidence>
<feature type="transmembrane region" description="Helical" evidence="9">
    <location>
        <begin position="36"/>
        <end position="56"/>
    </location>
</feature>
<protein>
    <submittedName>
        <fullName evidence="10">Amino acid/amide ABC transporter membrane protein 1, HAAT family</fullName>
    </submittedName>
</protein>
<accession>L0FBQ4</accession>
<keyword evidence="7 9" id="KW-0472">Membrane</keyword>
<evidence type="ECO:0000256" key="3">
    <source>
        <dbReference type="ARBA" id="ARBA00022475"/>
    </source>
</evidence>
<dbReference type="InterPro" id="IPR052157">
    <property type="entry name" value="BCAA_transport_permease"/>
</dbReference>
<comment type="subcellular location">
    <subcellularLocation>
        <location evidence="1">Cell membrane</location>
        <topology evidence="1">Multi-pass membrane protein</topology>
    </subcellularLocation>
</comment>
<feature type="transmembrane region" description="Helical" evidence="9">
    <location>
        <begin position="6"/>
        <end position="24"/>
    </location>
</feature>
<dbReference type="GO" id="GO:0022857">
    <property type="term" value="F:transmembrane transporter activity"/>
    <property type="evidence" value="ECO:0007669"/>
    <property type="project" value="InterPro"/>
</dbReference>
<proteinExistence type="inferred from homology"/>
<keyword evidence="6 9" id="KW-1133">Transmembrane helix</keyword>
<evidence type="ECO:0000256" key="7">
    <source>
        <dbReference type="ARBA" id="ARBA00023136"/>
    </source>
</evidence>
<keyword evidence="11" id="KW-1185">Reference proteome</keyword>
<feature type="transmembrane region" description="Helical" evidence="9">
    <location>
        <begin position="223"/>
        <end position="250"/>
    </location>
</feature>
<evidence type="ECO:0000256" key="4">
    <source>
        <dbReference type="ARBA" id="ARBA00022692"/>
    </source>
</evidence>
<dbReference type="HOGENOM" id="CLU_039929_2_1_9"/>
<comment type="similarity">
    <text evidence="8">Belongs to the binding-protein-dependent transport system permease family. LivHM subfamily.</text>
</comment>
<name>L0FBQ4_DESDL</name>
<keyword evidence="5" id="KW-0029">Amino-acid transport</keyword>
<dbReference type="Pfam" id="PF02653">
    <property type="entry name" value="BPD_transp_2"/>
    <property type="match status" value="1"/>
</dbReference>
<reference evidence="11" key="1">
    <citation type="submission" date="2012-02" db="EMBL/GenBank/DDBJ databases">
        <title>Complete sequence of Desulfitobacterium dichloroeliminans LMG P-21439.</title>
        <authorList>
            <person name="Lucas S."/>
            <person name="Han J."/>
            <person name="Lapidus A."/>
            <person name="Cheng J.-F."/>
            <person name="Goodwin L."/>
            <person name="Pitluck S."/>
            <person name="Peters L."/>
            <person name="Ovchinnikova G."/>
            <person name="Teshima H."/>
            <person name="Detter J.C."/>
            <person name="Han C."/>
            <person name="Tapia R."/>
            <person name="Land M."/>
            <person name="Hauser L."/>
            <person name="Kyrpides N."/>
            <person name="Ivanova N."/>
            <person name="Pagani I."/>
            <person name="Kruse T."/>
            <person name="de Vos W.M."/>
            <person name="Boon N."/>
            <person name="Smidt H."/>
            <person name="Woyke T."/>
        </authorList>
    </citation>
    <scope>NUCLEOTIDE SEQUENCE [LARGE SCALE GENOMIC DNA]</scope>
    <source>
        <strain evidence="11">LMG P-21439 / DCA1</strain>
    </source>
</reference>
<dbReference type="KEGG" id="ddl:Desdi_3045"/>
<evidence type="ECO:0000256" key="5">
    <source>
        <dbReference type="ARBA" id="ARBA00022970"/>
    </source>
</evidence>
<dbReference type="InterPro" id="IPR001851">
    <property type="entry name" value="ABC_transp_permease"/>
</dbReference>
<dbReference type="AlphaFoldDB" id="L0FBQ4"/>
<feature type="transmembrane region" description="Helical" evidence="9">
    <location>
        <begin position="96"/>
        <end position="114"/>
    </location>
</feature>
<gene>
    <name evidence="10" type="ordered locus">Desdi_3045</name>
</gene>
<keyword evidence="4 9" id="KW-0812">Transmembrane</keyword>
<keyword evidence="2" id="KW-0813">Transport</keyword>
<dbReference type="eggNOG" id="COG0559">
    <property type="taxonomic scope" value="Bacteria"/>
</dbReference>
<evidence type="ECO:0000256" key="6">
    <source>
        <dbReference type="ARBA" id="ARBA00022989"/>
    </source>
</evidence>
<dbReference type="RefSeq" id="WP_015263411.1">
    <property type="nucleotide sequence ID" value="NC_019903.1"/>
</dbReference>
<dbReference type="Proteomes" id="UP000010797">
    <property type="component" value="Chromosome"/>
</dbReference>
<feature type="transmembrane region" description="Helical" evidence="9">
    <location>
        <begin position="257"/>
        <end position="277"/>
    </location>
</feature>
<dbReference type="GO" id="GO:0006865">
    <property type="term" value="P:amino acid transport"/>
    <property type="evidence" value="ECO:0007669"/>
    <property type="project" value="UniProtKB-KW"/>
</dbReference>
<evidence type="ECO:0000313" key="11">
    <source>
        <dbReference type="Proteomes" id="UP000010797"/>
    </source>
</evidence>
<evidence type="ECO:0000313" key="10">
    <source>
        <dbReference type="EMBL" id="AGA70450.1"/>
    </source>
</evidence>
<feature type="transmembrane region" description="Helical" evidence="9">
    <location>
        <begin position="188"/>
        <end position="211"/>
    </location>
</feature>
<organism evidence="10 11">
    <name type="scientific">Desulfitobacterium dichloroeliminans (strain LMG P-21439 / DCA1)</name>
    <dbReference type="NCBI Taxonomy" id="871963"/>
    <lineage>
        <taxon>Bacteria</taxon>
        <taxon>Bacillati</taxon>
        <taxon>Bacillota</taxon>
        <taxon>Clostridia</taxon>
        <taxon>Eubacteriales</taxon>
        <taxon>Desulfitobacteriaceae</taxon>
        <taxon>Desulfitobacterium</taxon>
    </lineage>
</organism>
<evidence type="ECO:0000256" key="2">
    <source>
        <dbReference type="ARBA" id="ARBA00022448"/>
    </source>
</evidence>
<dbReference type="EMBL" id="CP003344">
    <property type="protein sequence ID" value="AGA70450.1"/>
    <property type="molecule type" value="Genomic_DNA"/>
</dbReference>
<dbReference type="CDD" id="cd06582">
    <property type="entry name" value="TM_PBP1_LivH_like"/>
    <property type="match status" value="1"/>
</dbReference>
<dbReference type="STRING" id="871963.Desdi_3045"/>
<dbReference type="PANTHER" id="PTHR11795:SF442">
    <property type="entry name" value="ABC TRANSPORTER ATP-BINDING PROTEIN"/>
    <property type="match status" value="1"/>
</dbReference>
<evidence type="ECO:0000256" key="8">
    <source>
        <dbReference type="ARBA" id="ARBA00037998"/>
    </source>
</evidence>
<dbReference type="OrthoDB" id="9807115at2"/>
<dbReference type="GO" id="GO:0005886">
    <property type="term" value="C:plasma membrane"/>
    <property type="evidence" value="ECO:0007669"/>
    <property type="project" value="UniProtKB-SubCell"/>
</dbReference>
<evidence type="ECO:0000256" key="1">
    <source>
        <dbReference type="ARBA" id="ARBA00004651"/>
    </source>
</evidence>
<feature type="transmembrane region" description="Helical" evidence="9">
    <location>
        <begin position="62"/>
        <end position="84"/>
    </location>
</feature>
<feature type="transmembrane region" description="Helical" evidence="9">
    <location>
        <begin position="140"/>
        <end position="160"/>
    </location>
</feature>
<sequence length="289" mass="31122">MDLSSLVIQILNGISYGLLLFLLASGLSLIFGLMGIVNLAHGSYYMLGAYIGFVIIQKTGNFLIGLLGAGVALALLGILMERFFFRKLYKRELDQVLITFGFAYLFLDVAKWIWGGVPRILPKPSFLEGSVSILGEAFPIYRFAMILMGLMIAISLWLFLEKTRTGNIIRAGVDDKEMVNALGINIQLYFAGIFALGALLAALGGVISGPITGAYPGLDFEILVLALAVVVVGGLGTLEGAFLGSLLIGFAETFGKVLFPDLAMFTIYVTMALVLIFKPSGLLGKEELK</sequence>